<protein>
    <submittedName>
        <fullName evidence="1">Uncharacterized protein</fullName>
    </submittedName>
</protein>
<dbReference type="EMBL" id="AP035881">
    <property type="protein sequence ID" value="BFP45074.1"/>
    <property type="molecule type" value="Genomic_DNA"/>
</dbReference>
<gene>
    <name evidence="1" type="ORF">KCMC57_14420</name>
</gene>
<organism evidence="1">
    <name type="scientific">Kitasatospora sp. CMC57</name>
    <dbReference type="NCBI Taxonomy" id="3231513"/>
    <lineage>
        <taxon>Bacteria</taxon>
        <taxon>Bacillati</taxon>
        <taxon>Actinomycetota</taxon>
        <taxon>Actinomycetes</taxon>
        <taxon>Kitasatosporales</taxon>
        <taxon>Streptomycetaceae</taxon>
        <taxon>Kitasatospora</taxon>
    </lineage>
</organism>
<evidence type="ECO:0000313" key="1">
    <source>
        <dbReference type="EMBL" id="BFP45074.1"/>
    </source>
</evidence>
<reference evidence="1" key="1">
    <citation type="submission" date="2024-07" db="EMBL/GenBank/DDBJ databases">
        <title>Complete genome sequences of cellulolytic bacteria, Kitasatospora sp. CMC57 and Streptomyces sp. CMC78, isolated from Japanese agricultural soil.</title>
        <authorList>
            <person name="Hashimoto T."/>
            <person name="Ito M."/>
            <person name="Iwamoto M."/>
            <person name="Fukahori D."/>
            <person name="Shoda T."/>
            <person name="Sakoda M."/>
            <person name="Morohoshi T."/>
            <person name="Mitsuboshi M."/>
            <person name="Nishizawa T."/>
        </authorList>
    </citation>
    <scope>NUCLEOTIDE SEQUENCE</scope>
    <source>
        <strain evidence="1">CMC57</strain>
    </source>
</reference>
<sequence>MSSTGIPYLTPDVQLFYKAKNIREKDQLDFDRVLPHLDVGQRAWLAGALELVFPGHVWLSRLRP</sequence>
<proteinExistence type="predicted"/>
<name>A0AB33JUW1_9ACTN</name>
<dbReference type="AlphaFoldDB" id="A0AB33JUW1"/>
<accession>A0AB33JUW1</accession>